<feature type="compositionally biased region" description="Basic and acidic residues" evidence="3">
    <location>
        <begin position="22"/>
        <end position="34"/>
    </location>
</feature>
<dbReference type="HOGENOM" id="CLU_001004_0_0_1"/>
<feature type="compositionally biased region" description="Low complexity" evidence="3">
    <location>
        <begin position="2303"/>
        <end position="2317"/>
    </location>
</feature>
<feature type="region of interest" description="Disordered" evidence="3">
    <location>
        <begin position="883"/>
        <end position="990"/>
    </location>
</feature>
<dbReference type="GO" id="GO:0005856">
    <property type="term" value="C:cytoskeleton"/>
    <property type="evidence" value="ECO:0007669"/>
    <property type="project" value="TreeGrafter"/>
</dbReference>
<feature type="region of interest" description="Disordered" evidence="3">
    <location>
        <begin position="1353"/>
        <end position="1376"/>
    </location>
</feature>
<feature type="region of interest" description="Disordered" evidence="3">
    <location>
        <begin position="660"/>
        <end position="720"/>
    </location>
</feature>
<proteinExistence type="predicted"/>
<feature type="compositionally biased region" description="Basic and acidic residues" evidence="3">
    <location>
        <begin position="683"/>
        <end position="703"/>
    </location>
</feature>
<feature type="compositionally biased region" description="Low complexity" evidence="3">
    <location>
        <begin position="460"/>
        <end position="483"/>
    </location>
</feature>
<feature type="compositionally biased region" description="Basic and acidic residues" evidence="3">
    <location>
        <begin position="2393"/>
        <end position="2403"/>
    </location>
</feature>
<dbReference type="EMBL" id="KB822725">
    <property type="protein sequence ID" value="ETN36546.1"/>
    <property type="molecule type" value="Genomic_DNA"/>
</dbReference>
<dbReference type="VEuPathDB" id="FungiDB:HMPREF1541_08824"/>
<feature type="compositionally biased region" description="Polar residues" evidence="3">
    <location>
        <begin position="413"/>
        <end position="423"/>
    </location>
</feature>
<feature type="compositionally biased region" description="Basic and acidic residues" evidence="3">
    <location>
        <begin position="2343"/>
        <end position="2354"/>
    </location>
</feature>
<dbReference type="eggNOG" id="ENOG502QRRG">
    <property type="taxonomic scope" value="Eukaryota"/>
</dbReference>
<feature type="compositionally biased region" description="Polar residues" evidence="3">
    <location>
        <begin position="354"/>
        <end position="368"/>
    </location>
</feature>
<feature type="region of interest" description="Disordered" evidence="3">
    <location>
        <begin position="511"/>
        <end position="613"/>
    </location>
</feature>
<feature type="compositionally biased region" description="Polar residues" evidence="3">
    <location>
        <begin position="2270"/>
        <end position="2288"/>
    </location>
</feature>
<feature type="compositionally biased region" description="Low complexity" evidence="3">
    <location>
        <begin position="931"/>
        <end position="943"/>
    </location>
</feature>
<accession>W2RJ96</accession>
<dbReference type="OrthoDB" id="1293114at2759"/>
<reference evidence="4 5" key="1">
    <citation type="submission" date="2013-03" db="EMBL/GenBank/DDBJ databases">
        <title>The Genome Sequence of Phialophora europaea CBS 101466.</title>
        <authorList>
            <consortium name="The Broad Institute Genomics Platform"/>
            <person name="Cuomo C."/>
            <person name="de Hoog S."/>
            <person name="Gorbushina A."/>
            <person name="Walker B."/>
            <person name="Young S.K."/>
            <person name="Zeng Q."/>
            <person name="Gargeya S."/>
            <person name="Fitzgerald M."/>
            <person name="Haas B."/>
            <person name="Abouelleil A."/>
            <person name="Allen A.W."/>
            <person name="Alvarado L."/>
            <person name="Arachchi H.M."/>
            <person name="Berlin A.M."/>
            <person name="Chapman S.B."/>
            <person name="Gainer-Dewar J."/>
            <person name="Goldberg J."/>
            <person name="Griggs A."/>
            <person name="Gujja S."/>
            <person name="Hansen M."/>
            <person name="Howarth C."/>
            <person name="Imamovic A."/>
            <person name="Ireland A."/>
            <person name="Larimer J."/>
            <person name="McCowan C."/>
            <person name="Murphy C."/>
            <person name="Pearson M."/>
            <person name="Poon T.W."/>
            <person name="Priest M."/>
            <person name="Roberts A."/>
            <person name="Saif S."/>
            <person name="Shea T."/>
            <person name="Sisk P."/>
            <person name="Sykes S."/>
            <person name="Wortman J."/>
            <person name="Nusbaum C."/>
            <person name="Birren B."/>
        </authorList>
    </citation>
    <scope>NUCLEOTIDE SEQUENCE [LARGE SCALE GENOMIC DNA]</scope>
    <source>
        <strain evidence="4 5">CBS 101466</strain>
    </source>
</reference>
<organism evidence="4 5">
    <name type="scientific">Cyphellophora europaea (strain CBS 101466)</name>
    <name type="common">Phialophora europaea</name>
    <dbReference type="NCBI Taxonomy" id="1220924"/>
    <lineage>
        <taxon>Eukaryota</taxon>
        <taxon>Fungi</taxon>
        <taxon>Dikarya</taxon>
        <taxon>Ascomycota</taxon>
        <taxon>Pezizomycotina</taxon>
        <taxon>Eurotiomycetes</taxon>
        <taxon>Chaetothyriomycetidae</taxon>
        <taxon>Chaetothyriales</taxon>
        <taxon>Cyphellophoraceae</taxon>
        <taxon>Cyphellophora</taxon>
    </lineage>
</organism>
<dbReference type="GeneID" id="19976163"/>
<feature type="compositionally biased region" description="Low complexity" evidence="3">
    <location>
        <begin position="561"/>
        <end position="575"/>
    </location>
</feature>
<evidence type="ECO:0000313" key="4">
    <source>
        <dbReference type="EMBL" id="ETN36546.1"/>
    </source>
</evidence>
<feature type="compositionally biased region" description="Basic and acidic residues" evidence="3">
    <location>
        <begin position="1111"/>
        <end position="1120"/>
    </location>
</feature>
<feature type="compositionally biased region" description="Polar residues" evidence="3">
    <location>
        <begin position="1225"/>
        <end position="1249"/>
    </location>
</feature>
<feature type="compositionally biased region" description="Low complexity" evidence="3">
    <location>
        <begin position="593"/>
        <end position="609"/>
    </location>
</feature>
<feature type="region of interest" description="Disordered" evidence="3">
    <location>
        <begin position="1028"/>
        <end position="1313"/>
    </location>
</feature>
<feature type="compositionally biased region" description="Basic and acidic residues" evidence="3">
    <location>
        <begin position="2410"/>
        <end position="2422"/>
    </location>
</feature>
<evidence type="ECO:0000256" key="1">
    <source>
        <dbReference type="ARBA" id="ARBA00023054"/>
    </source>
</evidence>
<keyword evidence="1 2" id="KW-0175">Coiled coil</keyword>
<evidence type="ECO:0000256" key="3">
    <source>
        <dbReference type="SAM" id="MobiDB-lite"/>
    </source>
</evidence>
<feature type="compositionally biased region" description="Basic and acidic residues" evidence="3">
    <location>
        <begin position="104"/>
        <end position="116"/>
    </location>
</feature>
<dbReference type="RefSeq" id="XP_008721364.1">
    <property type="nucleotide sequence ID" value="XM_008723142.1"/>
</dbReference>
<dbReference type="Proteomes" id="UP000030752">
    <property type="component" value="Unassembled WGS sequence"/>
</dbReference>
<feature type="compositionally biased region" description="Acidic residues" evidence="3">
    <location>
        <begin position="2382"/>
        <end position="2392"/>
    </location>
</feature>
<dbReference type="PANTHER" id="PTHR32083:SF0">
    <property type="entry name" value="CILIA AND FLAGELLA-ASSOCIATED PROTEIN 58"/>
    <property type="match status" value="1"/>
</dbReference>
<feature type="region of interest" description="Disordered" evidence="3">
    <location>
        <begin position="412"/>
        <end position="490"/>
    </location>
</feature>
<feature type="coiled-coil region" evidence="2">
    <location>
        <begin position="1860"/>
        <end position="1988"/>
    </location>
</feature>
<dbReference type="InParanoid" id="W2RJ96"/>
<feature type="region of interest" description="Disordered" evidence="3">
    <location>
        <begin position="2253"/>
        <end position="2422"/>
    </location>
</feature>
<feature type="region of interest" description="Disordered" evidence="3">
    <location>
        <begin position="315"/>
        <end position="377"/>
    </location>
</feature>
<keyword evidence="5" id="KW-1185">Reference proteome</keyword>
<feature type="compositionally biased region" description="Polar residues" evidence="3">
    <location>
        <begin position="892"/>
        <end position="901"/>
    </location>
</feature>
<feature type="region of interest" description="Disordered" evidence="3">
    <location>
        <begin position="1"/>
        <end position="297"/>
    </location>
</feature>
<feature type="compositionally biased region" description="Pro residues" evidence="3">
    <location>
        <begin position="1167"/>
        <end position="1193"/>
    </location>
</feature>
<feature type="compositionally biased region" description="Polar residues" evidence="3">
    <location>
        <begin position="1272"/>
        <end position="1290"/>
    </location>
</feature>
<feature type="coiled-coil region" evidence="2">
    <location>
        <begin position="2099"/>
        <end position="2133"/>
    </location>
</feature>
<feature type="compositionally biased region" description="Polar residues" evidence="3">
    <location>
        <begin position="217"/>
        <end position="228"/>
    </location>
</feature>
<feature type="compositionally biased region" description="Polar residues" evidence="3">
    <location>
        <begin position="126"/>
        <end position="135"/>
    </location>
</feature>
<feature type="compositionally biased region" description="Polar residues" evidence="3">
    <location>
        <begin position="267"/>
        <end position="296"/>
    </location>
</feature>
<dbReference type="STRING" id="1220924.W2RJ96"/>
<evidence type="ECO:0000313" key="5">
    <source>
        <dbReference type="Proteomes" id="UP000030752"/>
    </source>
</evidence>
<feature type="compositionally biased region" description="Low complexity" evidence="3">
    <location>
        <begin position="424"/>
        <end position="453"/>
    </location>
</feature>
<feature type="coiled-coil region" evidence="2">
    <location>
        <begin position="2022"/>
        <end position="2049"/>
    </location>
</feature>
<feature type="region of interest" description="Disordered" evidence="3">
    <location>
        <begin position="1464"/>
        <end position="1483"/>
    </location>
</feature>
<feature type="compositionally biased region" description="Basic and acidic residues" evidence="3">
    <location>
        <begin position="1298"/>
        <end position="1307"/>
    </location>
</feature>
<gene>
    <name evidence="4" type="ORF">HMPREF1541_08824</name>
</gene>
<dbReference type="PANTHER" id="PTHR32083">
    <property type="entry name" value="CILIA AND FLAGELLA-ASSOCIATED PROTEIN 58-RELATED"/>
    <property type="match status" value="1"/>
</dbReference>
<protein>
    <submittedName>
        <fullName evidence="4">Uncharacterized protein</fullName>
    </submittedName>
</protein>
<feature type="region of interest" description="Disordered" evidence="3">
    <location>
        <begin position="786"/>
        <end position="810"/>
    </location>
</feature>
<evidence type="ECO:0000256" key="2">
    <source>
        <dbReference type="SAM" id="Coils"/>
    </source>
</evidence>
<feature type="compositionally biased region" description="Polar residues" evidence="3">
    <location>
        <begin position="195"/>
        <end position="209"/>
    </location>
</feature>
<feature type="compositionally biased region" description="Low complexity" evidence="3">
    <location>
        <begin position="86"/>
        <end position="103"/>
    </location>
</feature>
<sequence>MNPEERGTPPSQSPQRVPAPFSHDRLAEIVHDPQRGPSLSSNPSDVDNDWVSPFTLPPLPALRRSRDQTGLLKSPEHLRQRGGSGAYYAAAWGSPYASPSPESASKRFRDARRGSDNDITSPPRYVQSQLANTQPRARHSLDLSDSLESRTQALQGESERPNWLSDSDESDRERPPKNQRTPTARTELGSWGPSPDQSPLNSSPSSRQTHQTHESVDTVTPETFNEPQTGRFLRKPAQSKMSQVEGLPADISPDSETQKPLPVVPSHSRQGSVVTSKMEASNSPSRPRMGSISSFQKQRKKVLWKGRNCIISLPMTDRESSGLPPVLSPQQVKERLQALRSEGYSTDGFELTDTDGSSATLSNGQSRPTYPDPTEMHAERQMRSYKVYIPDQSEWQKWVEYLQEEKLRALGVTPSNSEPAQSGPSPLSASLSRNSSRFPGPISPPIGTSSAASNSVRVTSNPFSPAFSASSGRGSAIGSGNSSQLNGFPGPMHGYKGSVAFPLGQGRITSPVDFVPGQSPYIPNARSPAAGLNRQPTNFSPVNPHGIQSLDKVVLSPLNGPSNNPQQSVPSNSQSYFPVQPTGLAHKVQGQTPSSLSPPISSQQSISLPRTPNIEQLSRPPIEIQHPTPRSHRHNLSAAFQKEIDDAEAALEREDMEYEARDRSGAVDQDAKEPIQPEDESHEELPILKRPETMGGADDRSEIETNPSIAGTPMLLDDKNPFNKWQVLSDAARGDRLEPTKTHKAQTSLSRFNVEAKEFNPTGGFRSSNFNFSANTGITPFAAPFQPSAHPFQPAPPKPAAPVVRPTHASKPSFSRLNVGAPAFVPGSISAEAPAFVPGASVKLPEKAAEKSAPPEPTPFNFSSVTFNVEAPAFNPDVPSSEVFKSFFSSSTGPTQDSKTSIFGDIKIEPGTQATRRNKALPIVRPRSKDGPAGSASPAAAEHSSAEESEGEDGRAMPPTDRAKRARKVGSDGDRSPVYAESAPFNNNSQILKEIVNDAAVRGVTPEKLDEKPTDGWSYIAADPESIAPRAITPAQKLRSPRMGSPFMFENESDAVKFSESHPSPHGSAERDALLEDLASSPLSDILRSPEPARDTSHKPRFSLSALAEPFEFKPSRPGDVEALPTSSAPESAGEASKDSSQQAPQPAPKPKGKGLMASRFASMPSSSPPSSPPPAIQEPSSPPPTSDLPVPEPATDDIAKDVELSEPLDETATSDLGEPAGTIEASSTVQSPQSAKHQQESSYPSSTVAPELHDRVASLASSRYAPRNDHNLSLSSSRYAPQNDSSSAMASPAYIPGRKELPRVEFSDEGDDLMPSFEEIDAVMKQFETNPELGIERHDSPVQSTPLVDMRLGNNFRSDAPSPSPRRLDRHPDPNNEAAQAASFGLGLGIHRLTAAKDDVSDWNDAISSTEEAKLNSRAQFFDGHVNDLVDGVLENRLGPLERTLQAIQHSVALMAVRPASKQKSISSDLKQSDADDEDEYNAFEGYSAYRSRSPDAKRDRRTSRIRAAVAEGIAQYKESMPAAVAPPTDLAELRAELADMRELVQHSSSNAQLQAELAEMRTLLEKGVGSAGQKDLKATLEHVISSHPRLRGSRVQQDHDSSTTNVKLQLDGLEAMLKVEQERAEHEARLRKQKEDEVLELRRKLQLAEDEAAEQREASDQAEQNLKAFVHEKEAYLASQQQVEKLNMIIDEQEENLNEYRRYKKDHQEDLDRVRQSNRTLIEDLEASRTKTRELALTIEDERLRIKDLTDDLEDEQIKNKDLTRTLWDVRDQLEERTKASRALHVKTDALRTEVTNAVRELGKEQADWRQREHELLTKMTIIEGALDSATRRQEKAEVDHDYVAKQLKDALVYKDRFEHLQSDMAKSQEAMAALRAERIKHEDNAYRLDRELAHVKESKAADIATATARLQAEAEGARSQLEGLRSDSEARITRLQARLDTAEIDIEDHKAKYDSAITEAEETRKQALQEQAEKHEAVLEEQRSSHDRHLADLRERHTRAMHNSSDDKHRLEHQFNERLAFSDDKVKHLEGKVSDLEERLEVTRSAARAAVEAATGKTVNNLPTPANSVVASPPQRAQSASLSLVKGTEIPEKIPVQSLRESIMVLQDQLQNREQQIEKLEAEIAAVDKEAPNKLKAHETENTWLRELLGVRIDDIEDIIQTLSKPDYNREAVKDAAIRLKTNIQMEQQIRERAASNAGAAPALPSLSSLASYAQSPRAALPMAAAAAWGNFRKARDVSMNTLGQIANDYANTPSKAGRGRAVSPAGSWSSGIMTPPNTIQQPGRTPSADASSMPPPAMRPLAAAAAARKVATPTPTPASASHEARPLRAFSSQPRALRTKLESVDGRDPLADAGEGSSLRSPSPESPTAIKGRQNIDLGDDVDEDASPLDERGELKPFDDLPPTPHEIEAEAERENAE</sequence>
<feature type="coiled-coil region" evidence="2">
    <location>
        <begin position="1618"/>
        <end position="1768"/>
    </location>
</feature>
<feature type="compositionally biased region" description="Basic and acidic residues" evidence="3">
    <location>
        <begin position="660"/>
        <end position="675"/>
    </location>
</feature>
<name>W2RJ96_CYPE1</name>